<keyword evidence="6" id="KW-1015">Disulfide bond</keyword>
<keyword evidence="4" id="KW-1133">Transmembrane helix</keyword>
<accession>A0A8J6G183</accession>
<evidence type="ECO:0000256" key="4">
    <source>
        <dbReference type="ARBA" id="ARBA00022989"/>
    </source>
</evidence>
<keyword evidence="8" id="KW-0393">Immunoglobulin domain</keyword>
<dbReference type="GO" id="GO:0150079">
    <property type="term" value="P:negative regulation of neuroinflammatory response"/>
    <property type="evidence" value="ECO:0007669"/>
    <property type="project" value="TreeGrafter"/>
</dbReference>
<dbReference type="Gene3D" id="2.60.40.10">
    <property type="entry name" value="Immunoglobulins"/>
    <property type="match status" value="2"/>
</dbReference>
<evidence type="ECO:0000313" key="11">
    <source>
        <dbReference type="EMBL" id="KAH0501767.1"/>
    </source>
</evidence>
<dbReference type="GO" id="GO:0009986">
    <property type="term" value="C:cell surface"/>
    <property type="evidence" value="ECO:0007669"/>
    <property type="project" value="TreeGrafter"/>
</dbReference>
<dbReference type="InterPro" id="IPR007110">
    <property type="entry name" value="Ig-like_dom"/>
</dbReference>
<feature type="compositionally biased region" description="Polar residues" evidence="9">
    <location>
        <begin position="285"/>
        <end position="295"/>
    </location>
</feature>
<dbReference type="GO" id="GO:0030424">
    <property type="term" value="C:axon"/>
    <property type="evidence" value="ECO:0007669"/>
    <property type="project" value="TreeGrafter"/>
</dbReference>
<gene>
    <name evidence="11" type="ORF">LTLLF_195220</name>
</gene>
<feature type="domain" description="Ig-like" evidence="10">
    <location>
        <begin position="1"/>
        <end position="71"/>
    </location>
</feature>
<evidence type="ECO:0000256" key="7">
    <source>
        <dbReference type="ARBA" id="ARBA00023180"/>
    </source>
</evidence>
<dbReference type="EMBL" id="JAATJU010026393">
    <property type="protein sequence ID" value="KAH0501767.1"/>
    <property type="molecule type" value="Genomic_DNA"/>
</dbReference>
<dbReference type="InterPro" id="IPR036179">
    <property type="entry name" value="Ig-like_dom_sf"/>
</dbReference>
<dbReference type="GO" id="GO:0034113">
    <property type="term" value="P:heterotypic cell-cell adhesion"/>
    <property type="evidence" value="ECO:0007669"/>
    <property type="project" value="TreeGrafter"/>
</dbReference>
<evidence type="ECO:0000256" key="3">
    <source>
        <dbReference type="ARBA" id="ARBA00022729"/>
    </source>
</evidence>
<dbReference type="AlphaFoldDB" id="A0A8J6G183"/>
<evidence type="ECO:0000256" key="1">
    <source>
        <dbReference type="ARBA" id="ARBA00004167"/>
    </source>
</evidence>
<name>A0A8J6G183_MICOH</name>
<evidence type="ECO:0000256" key="6">
    <source>
        <dbReference type="ARBA" id="ARBA00023157"/>
    </source>
</evidence>
<sequence>CNLTSLANVEQVTWQKVQGPLLQNIGTYSHKYGENIIPPYVNRLHCKILEPNASFITIQKVTFEDEACYKCLFNTFPYGSHGGQTCLNVLTVSELATELHPVPGSEDLLSLHCSAVGKPAPGISIYPSQALVSMREEYFTKNPNSTVTISKINNISLKTVRSLGLQHLVVSMTHPLGYEEKIVPLPVKQEDLIEDSKRLQKGVEYKKHDIIMKMNYGHKPTTLEEAYNSTGGYAGTKWRSSDPKKLVSSCDPEQRWAVRASILKELQEYQDKAMKGDRDRDPHWSTGQKSQGPNQEQKEGEHEQGTQDREGYTHTLRQWGCSFGNSPRPAGLSLKKHGIKPDLLNIADNEDY</sequence>
<keyword evidence="5" id="KW-0472">Membrane</keyword>
<dbReference type="InterPro" id="IPR033321">
    <property type="entry name" value="CD200_Ig_V_dom"/>
</dbReference>
<feature type="compositionally biased region" description="Basic and acidic residues" evidence="9">
    <location>
        <begin position="272"/>
        <end position="283"/>
    </location>
</feature>
<dbReference type="InterPro" id="IPR013783">
    <property type="entry name" value="Ig-like_fold"/>
</dbReference>
<organism evidence="11 12">
    <name type="scientific">Microtus ochrogaster</name>
    <name type="common">Prairie vole</name>
    <dbReference type="NCBI Taxonomy" id="79684"/>
    <lineage>
        <taxon>Eukaryota</taxon>
        <taxon>Metazoa</taxon>
        <taxon>Chordata</taxon>
        <taxon>Craniata</taxon>
        <taxon>Vertebrata</taxon>
        <taxon>Euteleostomi</taxon>
        <taxon>Mammalia</taxon>
        <taxon>Eutheria</taxon>
        <taxon>Euarchontoglires</taxon>
        <taxon>Glires</taxon>
        <taxon>Rodentia</taxon>
        <taxon>Myomorpha</taxon>
        <taxon>Muroidea</taxon>
        <taxon>Cricetidae</taxon>
        <taxon>Arvicolinae</taxon>
        <taxon>Microtus</taxon>
    </lineage>
</organism>
<protein>
    <submittedName>
        <fullName evidence="11">OX-2 membrane glycoprotein</fullName>
    </submittedName>
</protein>
<proteinExistence type="predicted"/>
<dbReference type="CDD" id="cd05846">
    <property type="entry name" value="IgV_1_MRC-OX-2_like"/>
    <property type="match status" value="1"/>
</dbReference>
<evidence type="ECO:0000256" key="8">
    <source>
        <dbReference type="ARBA" id="ARBA00023319"/>
    </source>
</evidence>
<dbReference type="GO" id="GO:0016020">
    <property type="term" value="C:membrane"/>
    <property type="evidence" value="ECO:0007669"/>
    <property type="project" value="UniProtKB-SubCell"/>
</dbReference>
<feature type="non-terminal residue" evidence="11">
    <location>
        <position position="1"/>
    </location>
</feature>
<dbReference type="GO" id="GO:0043025">
    <property type="term" value="C:neuronal cell body"/>
    <property type="evidence" value="ECO:0007669"/>
    <property type="project" value="TreeGrafter"/>
</dbReference>
<comment type="caution">
    <text evidence="11">The sequence shown here is derived from an EMBL/GenBank/DDBJ whole genome shotgun (WGS) entry which is preliminary data.</text>
</comment>
<feature type="region of interest" description="Disordered" evidence="9">
    <location>
        <begin position="272"/>
        <end position="352"/>
    </location>
</feature>
<comment type="subcellular location">
    <subcellularLocation>
        <location evidence="1">Membrane</location>
        <topology evidence="1">Single-pass membrane protein</topology>
    </subcellularLocation>
</comment>
<keyword evidence="2" id="KW-0812">Transmembrane</keyword>
<evidence type="ECO:0000259" key="10">
    <source>
        <dbReference type="PROSITE" id="PS50835"/>
    </source>
</evidence>
<evidence type="ECO:0000256" key="2">
    <source>
        <dbReference type="ARBA" id="ARBA00022692"/>
    </source>
</evidence>
<dbReference type="Proteomes" id="UP000710432">
    <property type="component" value="Unassembled WGS sequence"/>
</dbReference>
<evidence type="ECO:0000256" key="9">
    <source>
        <dbReference type="SAM" id="MobiDB-lite"/>
    </source>
</evidence>
<dbReference type="PANTHER" id="PTHR46841:SF10">
    <property type="entry name" value="CD200 MOLECULE LIKE 1-RELATED"/>
    <property type="match status" value="1"/>
</dbReference>
<keyword evidence="3" id="KW-0732">Signal</keyword>
<keyword evidence="7" id="KW-0325">Glycoprotein</keyword>
<evidence type="ECO:0000313" key="12">
    <source>
        <dbReference type="Proteomes" id="UP000710432"/>
    </source>
</evidence>
<dbReference type="InterPro" id="IPR047164">
    <property type="entry name" value="OX2G-like"/>
</dbReference>
<reference evidence="11" key="1">
    <citation type="submission" date="2020-03" db="EMBL/GenBank/DDBJ databases">
        <title>Studies in the Genomics of Life Span.</title>
        <authorList>
            <person name="Glass D."/>
        </authorList>
    </citation>
    <scope>NUCLEOTIDE SEQUENCE</scope>
    <source>
        <strain evidence="11">LTLLF</strain>
        <tissue evidence="11">Muscle</tissue>
    </source>
</reference>
<dbReference type="PANTHER" id="PTHR46841">
    <property type="entry name" value="OX-2 MEMBRANE GLYCOPROTEIN"/>
    <property type="match status" value="1"/>
</dbReference>
<dbReference type="PROSITE" id="PS50835">
    <property type="entry name" value="IG_LIKE"/>
    <property type="match status" value="1"/>
</dbReference>
<dbReference type="GO" id="GO:0043031">
    <property type="term" value="P:negative regulation of macrophage activation"/>
    <property type="evidence" value="ECO:0007669"/>
    <property type="project" value="InterPro"/>
</dbReference>
<evidence type="ECO:0000256" key="5">
    <source>
        <dbReference type="ARBA" id="ARBA00023136"/>
    </source>
</evidence>
<dbReference type="GO" id="GO:0098632">
    <property type="term" value="F:cell-cell adhesion mediator activity"/>
    <property type="evidence" value="ECO:0007669"/>
    <property type="project" value="InterPro"/>
</dbReference>
<dbReference type="SUPFAM" id="SSF48726">
    <property type="entry name" value="Immunoglobulin"/>
    <property type="match status" value="1"/>
</dbReference>
<dbReference type="GO" id="GO:0050776">
    <property type="term" value="P:regulation of immune response"/>
    <property type="evidence" value="ECO:0007669"/>
    <property type="project" value="InterPro"/>
</dbReference>
<feature type="compositionally biased region" description="Basic and acidic residues" evidence="9">
    <location>
        <begin position="296"/>
        <end position="312"/>
    </location>
</feature>